<dbReference type="PANTHER" id="PTHR12243">
    <property type="entry name" value="MADF DOMAIN TRANSCRIPTION FACTOR"/>
    <property type="match status" value="1"/>
</dbReference>
<keyword evidence="3" id="KW-1185">Reference proteome</keyword>
<dbReference type="Pfam" id="PF10545">
    <property type="entry name" value="MADF_DNA_bdg"/>
    <property type="match status" value="1"/>
</dbReference>
<reference evidence="2 3" key="2">
    <citation type="submission" date="2018-11" db="EMBL/GenBank/DDBJ databases">
        <authorList>
            <consortium name="Pathogen Informatics"/>
        </authorList>
    </citation>
    <scope>NUCLEOTIDE SEQUENCE [LARGE SCALE GENOMIC DNA]</scope>
</reference>
<dbReference type="Proteomes" id="UP000271098">
    <property type="component" value="Unassembled WGS sequence"/>
</dbReference>
<evidence type="ECO:0000313" key="3">
    <source>
        <dbReference type="Proteomes" id="UP000271098"/>
    </source>
</evidence>
<dbReference type="PROSITE" id="PS51029">
    <property type="entry name" value="MADF"/>
    <property type="match status" value="1"/>
</dbReference>
<protein>
    <submittedName>
        <fullName evidence="4">MADF domain-containing protein</fullName>
    </submittedName>
</protein>
<feature type="domain" description="MADF" evidence="1">
    <location>
        <begin position="12"/>
        <end position="111"/>
    </location>
</feature>
<dbReference type="GO" id="GO:0005667">
    <property type="term" value="C:transcription regulator complex"/>
    <property type="evidence" value="ECO:0007669"/>
    <property type="project" value="TreeGrafter"/>
</dbReference>
<evidence type="ECO:0000313" key="4">
    <source>
        <dbReference type="WBParaSite" id="GPUH_0001830601-mRNA-1"/>
    </source>
</evidence>
<dbReference type="PANTHER" id="PTHR12243:SF67">
    <property type="entry name" value="COREPRESSOR OF PANGOLIN, ISOFORM A-RELATED"/>
    <property type="match status" value="1"/>
</dbReference>
<proteinExistence type="predicted"/>
<dbReference type="GO" id="GO:0006357">
    <property type="term" value="P:regulation of transcription by RNA polymerase II"/>
    <property type="evidence" value="ECO:0007669"/>
    <property type="project" value="TreeGrafter"/>
</dbReference>
<dbReference type="EMBL" id="UYRT01086492">
    <property type="protein sequence ID" value="VDN31404.1"/>
    <property type="molecule type" value="Genomic_DNA"/>
</dbReference>
<evidence type="ECO:0000259" key="1">
    <source>
        <dbReference type="PROSITE" id="PS51029"/>
    </source>
</evidence>
<dbReference type="InterPro" id="IPR039353">
    <property type="entry name" value="TF_Adf1"/>
</dbReference>
<dbReference type="OrthoDB" id="5876908at2759"/>
<reference evidence="4" key="1">
    <citation type="submission" date="2016-06" db="UniProtKB">
        <authorList>
            <consortium name="WormBaseParasite"/>
        </authorList>
    </citation>
    <scope>IDENTIFICATION</scope>
</reference>
<accession>A0A183EBE0</accession>
<dbReference type="WBParaSite" id="GPUH_0001830601-mRNA-1">
    <property type="protein sequence ID" value="GPUH_0001830601-mRNA-1"/>
    <property type="gene ID" value="GPUH_0001830601"/>
</dbReference>
<name>A0A183EBE0_9BILA</name>
<dbReference type="SMART" id="SM00595">
    <property type="entry name" value="MADF"/>
    <property type="match status" value="1"/>
</dbReference>
<dbReference type="AlphaFoldDB" id="A0A183EBE0"/>
<organism evidence="4">
    <name type="scientific">Gongylonema pulchrum</name>
    <dbReference type="NCBI Taxonomy" id="637853"/>
    <lineage>
        <taxon>Eukaryota</taxon>
        <taxon>Metazoa</taxon>
        <taxon>Ecdysozoa</taxon>
        <taxon>Nematoda</taxon>
        <taxon>Chromadorea</taxon>
        <taxon>Rhabditida</taxon>
        <taxon>Spirurina</taxon>
        <taxon>Spiruromorpha</taxon>
        <taxon>Spiruroidea</taxon>
        <taxon>Gongylonematidae</taxon>
        <taxon>Gongylonema</taxon>
    </lineage>
</organism>
<dbReference type="GO" id="GO:0005634">
    <property type="term" value="C:nucleus"/>
    <property type="evidence" value="ECO:0007669"/>
    <property type="project" value="TreeGrafter"/>
</dbReference>
<gene>
    <name evidence="2" type="ORF">GPUH_LOCUS18282</name>
</gene>
<evidence type="ECO:0000313" key="2">
    <source>
        <dbReference type="EMBL" id="VDN31404.1"/>
    </source>
</evidence>
<dbReference type="InterPro" id="IPR006578">
    <property type="entry name" value="MADF-dom"/>
</dbReference>
<sequence>MVKMWNDDSRLILIEEVRKRRDVWEYKKERYATSEKKKELFAEVADALNASNLATAGIYTEEDVRTQWKNLKDTFKRKLKRRQAEANAGLEDAEPTWRFWHKMQFVKNNFGPDRNRSSSLNK</sequence>